<evidence type="ECO:0000256" key="1">
    <source>
        <dbReference type="SAM" id="Phobius"/>
    </source>
</evidence>
<keyword evidence="3" id="KW-1185">Reference proteome</keyword>
<reference evidence="2 3" key="1">
    <citation type="journal article" date="2019" name="Int. J. Syst. Evol. Microbiol.">
        <title>The Global Catalogue of Microorganisms (GCM) 10K type strain sequencing project: providing services to taxonomists for standard genome sequencing and annotation.</title>
        <authorList>
            <consortium name="The Broad Institute Genomics Platform"/>
            <consortium name="The Broad Institute Genome Sequencing Center for Infectious Disease"/>
            <person name="Wu L."/>
            <person name="Ma J."/>
        </authorList>
    </citation>
    <scope>NUCLEOTIDE SEQUENCE [LARGE SCALE GENOMIC DNA]</scope>
    <source>
        <strain evidence="2 3">DT92</strain>
    </source>
</reference>
<sequence length="248" mass="25795">MQEVEQREQRAERPVRLRPEVPADEHLVAVVEPAGDDGRRGHHPAVVDEVVGADGPDRPAESMELSLERERVLVGHGGSRVSATAPRYVLWRAVAVGVRRRAVAVGVRRRAVAVTAVVRRTVSGPRVVVVLVRLLLVGVVLVGVVLAGVVLVGVLLVGIVLVGVVLVGVVLAGVVLVGVLLVGIVLVGVVLVGIVLLGVVLVGVVGPVVGTLAAVRRRAVPGHVDGERLDVRPEPVVPSGVSIVRNTS</sequence>
<dbReference type="EMBL" id="JBHSZG010000001">
    <property type="protein sequence ID" value="MFC7136136.1"/>
    <property type="molecule type" value="Genomic_DNA"/>
</dbReference>
<gene>
    <name evidence="2" type="ORF">ACFQRB_05390</name>
</gene>
<proteinExistence type="predicted"/>
<dbReference type="SUPFAM" id="SSF141571">
    <property type="entry name" value="Pentapeptide repeat-like"/>
    <property type="match status" value="1"/>
</dbReference>
<dbReference type="Proteomes" id="UP001596368">
    <property type="component" value="Unassembled WGS sequence"/>
</dbReference>
<comment type="caution">
    <text evidence="2">The sequence shown here is derived from an EMBL/GenBank/DDBJ whole genome shotgun (WGS) entry which is preliminary data.</text>
</comment>
<keyword evidence="1" id="KW-1133">Transmembrane helix</keyword>
<feature type="transmembrane region" description="Helical" evidence="1">
    <location>
        <begin position="155"/>
        <end position="182"/>
    </location>
</feature>
<accession>A0ABD5XRK0</accession>
<evidence type="ECO:0000313" key="3">
    <source>
        <dbReference type="Proteomes" id="UP001596368"/>
    </source>
</evidence>
<evidence type="ECO:0008006" key="4">
    <source>
        <dbReference type="Google" id="ProtNLM"/>
    </source>
</evidence>
<dbReference type="AlphaFoldDB" id="A0ABD5XRK0"/>
<evidence type="ECO:0000313" key="2">
    <source>
        <dbReference type="EMBL" id="MFC7136136.1"/>
    </source>
</evidence>
<name>A0ABD5XRK0_9EURY</name>
<keyword evidence="1" id="KW-0472">Membrane</keyword>
<feature type="transmembrane region" description="Helical" evidence="1">
    <location>
        <begin position="127"/>
        <end position="149"/>
    </location>
</feature>
<organism evidence="2 3">
    <name type="scientific">Halobaculum litoreum</name>
    <dbReference type="NCBI Taxonomy" id="3031998"/>
    <lineage>
        <taxon>Archaea</taxon>
        <taxon>Methanobacteriati</taxon>
        <taxon>Methanobacteriota</taxon>
        <taxon>Stenosarchaea group</taxon>
        <taxon>Halobacteria</taxon>
        <taxon>Halobacteriales</taxon>
        <taxon>Haloferacaceae</taxon>
        <taxon>Halobaculum</taxon>
    </lineage>
</organism>
<protein>
    <recommendedName>
        <fullName evidence="4">ABC transmembrane type-1 domain-containing protein</fullName>
    </recommendedName>
</protein>
<feature type="transmembrane region" description="Helical" evidence="1">
    <location>
        <begin position="189"/>
        <end position="215"/>
    </location>
</feature>
<keyword evidence="1" id="KW-0812">Transmembrane</keyword>